<dbReference type="InterPro" id="IPR003565">
    <property type="entry name" value="Tetra_PHTase"/>
</dbReference>
<keyword evidence="3" id="KW-0547">Nucleotide-binding</keyword>
<comment type="caution">
    <text evidence="8">The sequence shown here is derived from an EMBL/GenBank/DDBJ whole genome shotgun (WGS) entry which is preliminary data.</text>
</comment>
<dbReference type="InterPro" id="IPR051325">
    <property type="entry name" value="Nudix_hydrolase_domain"/>
</dbReference>
<dbReference type="GO" id="GO:0000166">
    <property type="term" value="F:nucleotide binding"/>
    <property type="evidence" value="ECO:0007669"/>
    <property type="project" value="UniProtKB-KW"/>
</dbReference>
<evidence type="ECO:0000256" key="3">
    <source>
        <dbReference type="ARBA" id="ARBA00022741"/>
    </source>
</evidence>
<dbReference type="PANTHER" id="PTHR21340:SF0">
    <property type="entry name" value="BIS(5'-NUCLEOSYL)-TETRAPHOSPHATASE [ASYMMETRICAL]"/>
    <property type="match status" value="1"/>
</dbReference>
<dbReference type="Proteomes" id="UP000215902">
    <property type="component" value="Unassembled WGS sequence"/>
</dbReference>
<evidence type="ECO:0000256" key="4">
    <source>
        <dbReference type="ARBA" id="ARBA00022801"/>
    </source>
</evidence>
<dbReference type="InterPro" id="IPR020084">
    <property type="entry name" value="NUDIX_hydrolase_CS"/>
</dbReference>
<dbReference type="PROSITE" id="PS51462">
    <property type="entry name" value="NUDIX"/>
    <property type="match status" value="1"/>
</dbReference>
<dbReference type="Pfam" id="PF00293">
    <property type="entry name" value="NUDIX"/>
    <property type="match status" value="1"/>
</dbReference>
<dbReference type="GO" id="GO:0006167">
    <property type="term" value="P:AMP biosynthetic process"/>
    <property type="evidence" value="ECO:0007669"/>
    <property type="project" value="TreeGrafter"/>
</dbReference>
<feature type="domain" description="Nudix hydrolase" evidence="7">
    <location>
        <begin position="1"/>
        <end position="148"/>
    </location>
</feature>
<dbReference type="AlphaFoldDB" id="A0A267EHT8"/>
<evidence type="ECO:0000256" key="5">
    <source>
        <dbReference type="ARBA" id="ARBA00032644"/>
    </source>
</evidence>
<feature type="chain" id="PRO_5012560311" description="Bis(5'-nucleosyl)-tetraphosphatase [asymmetrical]" evidence="6">
    <location>
        <begin position="21"/>
        <end position="155"/>
    </location>
</feature>
<dbReference type="GO" id="GO:0006754">
    <property type="term" value="P:ATP biosynthetic process"/>
    <property type="evidence" value="ECO:0007669"/>
    <property type="project" value="TreeGrafter"/>
</dbReference>
<dbReference type="GO" id="GO:0004081">
    <property type="term" value="F:bis(5'-nucleosyl)-tetraphosphatase (asymmetrical) activity"/>
    <property type="evidence" value="ECO:0007669"/>
    <property type="project" value="TreeGrafter"/>
</dbReference>
<name>A0A267EHT8_9PLAT</name>
<evidence type="ECO:0000313" key="8">
    <source>
        <dbReference type="EMBL" id="PAA60419.1"/>
    </source>
</evidence>
<feature type="non-terminal residue" evidence="8">
    <location>
        <position position="1"/>
    </location>
</feature>
<evidence type="ECO:0000313" key="9">
    <source>
        <dbReference type="Proteomes" id="UP000215902"/>
    </source>
</evidence>
<dbReference type="InterPro" id="IPR000086">
    <property type="entry name" value="NUDIX_hydrolase_dom"/>
</dbReference>
<reference evidence="8 9" key="1">
    <citation type="submission" date="2017-06" db="EMBL/GenBank/DDBJ databases">
        <title>A platform for efficient transgenesis in Macrostomum lignano, a flatworm model organism for stem cell research.</title>
        <authorList>
            <person name="Berezikov E."/>
        </authorList>
    </citation>
    <scope>NUCLEOTIDE SEQUENCE [LARGE SCALE GENOMIC DNA]</scope>
    <source>
        <strain evidence="8">DV1</strain>
        <tissue evidence="8">Whole organism</tissue>
    </source>
</reference>
<keyword evidence="4" id="KW-0378">Hydrolase</keyword>
<accession>A0A267EHT8</accession>
<dbReference type="InterPro" id="IPR015797">
    <property type="entry name" value="NUDIX_hydrolase-like_dom_sf"/>
</dbReference>
<evidence type="ECO:0000256" key="1">
    <source>
        <dbReference type="ARBA" id="ARBA00005582"/>
    </source>
</evidence>
<dbReference type="PROSITE" id="PS00893">
    <property type="entry name" value="NUDIX_BOX"/>
    <property type="match status" value="1"/>
</dbReference>
<dbReference type="CDD" id="cd03428">
    <property type="entry name" value="NUDIX_Ap4A_Nudt2"/>
    <property type="match status" value="1"/>
</dbReference>
<comment type="similarity">
    <text evidence="1">Belongs to the Nudix hydrolase family.</text>
</comment>
<dbReference type="SUPFAM" id="SSF55811">
    <property type="entry name" value="Nudix"/>
    <property type="match status" value="1"/>
</dbReference>
<keyword evidence="9" id="KW-1185">Reference proteome</keyword>
<evidence type="ECO:0000256" key="2">
    <source>
        <dbReference type="ARBA" id="ARBA00018911"/>
    </source>
</evidence>
<dbReference type="PANTHER" id="PTHR21340">
    <property type="entry name" value="DIADENOSINE 5,5-P1,P4-TETRAPHOSPHATE PYROPHOSPHOHYDROLASE MUTT"/>
    <property type="match status" value="1"/>
</dbReference>
<sequence length="155" mass="17535">SMRVTAGVFLFRRLAGSAAGSSDPDQFEVLLLHSSMKQGRWTMPKGHLDTGESLLQCANRETLEESGLTVDKDYDVISEFEPVTFNFPASSNPSILKQVTIWIGEVKPDASPVKISHEHRDYRWCRHDECQALLTAGFPESVDTYLKMRDFINRK</sequence>
<dbReference type="OrthoDB" id="276276at2759"/>
<dbReference type="EMBL" id="NIVC01002153">
    <property type="protein sequence ID" value="PAA60419.1"/>
    <property type="molecule type" value="Genomic_DNA"/>
</dbReference>
<organism evidence="8 9">
    <name type="scientific">Macrostomum lignano</name>
    <dbReference type="NCBI Taxonomy" id="282301"/>
    <lineage>
        <taxon>Eukaryota</taxon>
        <taxon>Metazoa</taxon>
        <taxon>Spiralia</taxon>
        <taxon>Lophotrochozoa</taxon>
        <taxon>Platyhelminthes</taxon>
        <taxon>Rhabditophora</taxon>
        <taxon>Macrostomorpha</taxon>
        <taxon>Macrostomida</taxon>
        <taxon>Macrostomidae</taxon>
        <taxon>Macrostomum</taxon>
    </lineage>
</organism>
<keyword evidence="6" id="KW-0732">Signal</keyword>
<evidence type="ECO:0000256" key="6">
    <source>
        <dbReference type="SAM" id="SignalP"/>
    </source>
</evidence>
<dbReference type="Gene3D" id="3.90.79.10">
    <property type="entry name" value="Nucleoside Triphosphate Pyrophosphohydrolase"/>
    <property type="match status" value="1"/>
</dbReference>
<gene>
    <name evidence="8" type="ORF">BOX15_Mlig022057g2</name>
</gene>
<proteinExistence type="inferred from homology"/>
<evidence type="ECO:0000259" key="7">
    <source>
        <dbReference type="PROSITE" id="PS51462"/>
    </source>
</evidence>
<feature type="signal peptide" evidence="6">
    <location>
        <begin position="1"/>
        <end position="20"/>
    </location>
</feature>
<protein>
    <recommendedName>
        <fullName evidence="2">Bis(5'-nucleosyl)-tetraphosphatase [asymmetrical]</fullName>
    </recommendedName>
    <alternativeName>
        <fullName evidence="5">Diadenosine 5',5'''-P1,P4-tetraphosphate asymmetrical hydrolase</fullName>
    </alternativeName>
</protein>
<dbReference type="STRING" id="282301.A0A267EHT8"/>